<reference evidence="1 2" key="2">
    <citation type="submission" date="2018-10" db="EMBL/GenBank/DDBJ databases">
        <authorList>
            <consortium name="Pathogen Informatics"/>
        </authorList>
    </citation>
    <scope>NUCLEOTIDE SEQUENCE [LARGE SCALE GENOMIC DNA]</scope>
</reference>
<organism evidence="3">
    <name type="scientific">Enterobius vermicularis</name>
    <name type="common">Human pinworm</name>
    <dbReference type="NCBI Taxonomy" id="51028"/>
    <lineage>
        <taxon>Eukaryota</taxon>
        <taxon>Metazoa</taxon>
        <taxon>Ecdysozoa</taxon>
        <taxon>Nematoda</taxon>
        <taxon>Chromadorea</taxon>
        <taxon>Rhabditida</taxon>
        <taxon>Spirurina</taxon>
        <taxon>Oxyuridomorpha</taxon>
        <taxon>Oxyuroidea</taxon>
        <taxon>Oxyuridae</taxon>
        <taxon>Enterobius</taxon>
    </lineage>
</organism>
<accession>A0A0N4UZH1</accession>
<dbReference type="Pfam" id="PF12778">
    <property type="entry name" value="PXPV"/>
    <property type="match status" value="1"/>
</dbReference>
<evidence type="ECO:0000313" key="1">
    <source>
        <dbReference type="EMBL" id="VDD87586.1"/>
    </source>
</evidence>
<protein>
    <submittedName>
        <fullName evidence="3">Extensin-like</fullName>
    </submittedName>
</protein>
<dbReference type="EMBL" id="UXUI01007438">
    <property type="protein sequence ID" value="VDD87586.1"/>
    <property type="molecule type" value="Genomic_DNA"/>
</dbReference>
<proteinExistence type="predicted"/>
<name>A0A0N4UZH1_ENTVE</name>
<evidence type="ECO:0000313" key="3">
    <source>
        <dbReference type="WBParaSite" id="EVEC_0000302101-mRNA-1"/>
    </source>
</evidence>
<dbReference type="InterPro" id="IPR024446">
    <property type="entry name" value="PXPV"/>
</dbReference>
<dbReference type="AlphaFoldDB" id="A0A0N4UZH1"/>
<dbReference type="STRING" id="51028.A0A0N4UZH1"/>
<evidence type="ECO:0000313" key="2">
    <source>
        <dbReference type="Proteomes" id="UP000274131"/>
    </source>
</evidence>
<dbReference type="Proteomes" id="UP000274131">
    <property type="component" value="Unassembled WGS sequence"/>
</dbReference>
<sequence>MRKGWRDGAFLEKHKPFVRQGVLEEKRGGRGRMYAFSERNMRDTFDNPEQRLIIVEKHEPAYHVETKVAAPVYILPKHGPVYSQRSQPVPAAPRLVLKPQKVVVKPTPVFVKPAPVVVRPSPVYVKPPKLVVKPTPVYVRPPPVYVKPAATYVKPSAVVVKPNPVVVNQAPVDVRPQPVFVQPPPVDVRPGTTYVRPAPVYVKPSPVNVNFRTSVVKPWRRYSERHFSPYSERAAIYS</sequence>
<dbReference type="WBParaSite" id="EVEC_0000302101-mRNA-1">
    <property type="protein sequence ID" value="EVEC_0000302101-mRNA-1"/>
    <property type="gene ID" value="EVEC_0000302101"/>
</dbReference>
<gene>
    <name evidence="1" type="ORF">EVEC_LOCUS2729</name>
</gene>
<reference evidence="3" key="1">
    <citation type="submission" date="2017-02" db="UniProtKB">
        <authorList>
            <consortium name="WormBaseParasite"/>
        </authorList>
    </citation>
    <scope>IDENTIFICATION</scope>
</reference>
<keyword evidence="2" id="KW-1185">Reference proteome</keyword>